<accession>A0ABN8ZYB9</accession>
<dbReference type="EMBL" id="OX459944">
    <property type="protein sequence ID" value="CAI9178967.1"/>
    <property type="molecule type" value="Genomic_DNA"/>
</dbReference>
<organism evidence="2 3">
    <name type="scientific">Rangifer tarandus platyrhynchus</name>
    <name type="common">Svalbard reindeer</name>
    <dbReference type="NCBI Taxonomy" id="3082113"/>
    <lineage>
        <taxon>Eukaryota</taxon>
        <taxon>Metazoa</taxon>
        <taxon>Chordata</taxon>
        <taxon>Craniata</taxon>
        <taxon>Vertebrata</taxon>
        <taxon>Euteleostomi</taxon>
        <taxon>Mammalia</taxon>
        <taxon>Eutheria</taxon>
        <taxon>Laurasiatheria</taxon>
        <taxon>Artiodactyla</taxon>
        <taxon>Ruminantia</taxon>
        <taxon>Pecora</taxon>
        <taxon>Cervidae</taxon>
        <taxon>Odocoileinae</taxon>
        <taxon>Rangifer</taxon>
    </lineage>
</organism>
<proteinExistence type="predicted"/>
<sequence length="122" mass="13135">MVAGTELARAPANSSTKMPSGLGGDWPWSRKSRLLHGGGESAMDGCSACGACYSTPGKPTRERKSVTRPQGTCRHPRPRDTASRAGTGQMTRSLGVTDAIAWMRAKLTRGGKNKMTWRKQCR</sequence>
<name>A0ABN8ZYB9_RANTA</name>
<dbReference type="Proteomes" id="UP001176941">
    <property type="component" value="Chromosome 8"/>
</dbReference>
<gene>
    <name evidence="2" type="ORF">MRATA1EN1_LOCUS27929</name>
</gene>
<feature type="region of interest" description="Disordered" evidence="1">
    <location>
        <begin position="1"/>
        <end position="29"/>
    </location>
</feature>
<feature type="region of interest" description="Disordered" evidence="1">
    <location>
        <begin position="57"/>
        <end position="93"/>
    </location>
</feature>
<reference evidence="2" key="1">
    <citation type="submission" date="2023-04" db="EMBL/GenBank/DDBJ databases">
        <authorList>
            <consortium name="ELIXIR-Norway"/>
        </authorList>
    </citation>
    <scope>NUCLEOTIDE SEQUENCE [LARGE SCALE GENOMIC DNA]</scope>
</reference>
<keyword evidence="3" id="KW-1185">Reference proteome</keyword>
<evidence type="ECO:0000256" key="1">
    <source>
        <dbReference type="SAM" id="MobiDB-lite"/>
    </source>
</evidence>
<evidence type="ECO:0000313" key="2">
    <source>
        <dbReference type="EMBL" id="CAI9178967.1"/>
    </source>
</evidence>
<feature type="compositionally biased region" description="Polar residues" evidence="1">
    <location>
        <begin position="84"/>
        <end position="93"/>
    </location>
</feature>
<evidence type="ECO:0000313" key="3">
    <source>
        <dbReference type="Proteomes" id="UP001176941"/>
    </source>
</evidence>
<protein>
    <submittedName>
        <fullName evidence="2">Uncharacterized protein</fullName>
    </submittedName>
</protein>